<organism evidence="2 3">
    <name type="scientific">Elysia crispata</name>
    <name type="common">lettuce slug</name>
    <dbReference type="NCBI Taxonomy" id="231223"/>
    <lineage>
        <taxon>Eukaryota</taxon>
        <taxon>Metazoa</taxon>
        <taxon>Spiralia</taxon>
        <taxon>Lophotrochozoa</taxon>
        <taxon>Mollusca</taxon>
        <taxon>Gastropoda</taxon>
        <taxon>Heterobranchia</taxon>
        <taxon>Euthyneura</taxon>
        <taxon>Panpulmonata</taxon>
        <taxon>Sacoglossa</taxon>
        <taxon>Placobranchoidea</taxon>
        <taxon>Plakobranchidae</taxon>
        <taxon>Elysia</taxon>
    </lineage>
</organism>
<feature type="region of interest" description="Disordered" evidence="1">
    <location>
        <begin position="1"/>
        <end position="54"/>
    </location>
</feature>
<comment type="caution">
    <text evidence="2">The sequence shown here is derived from an EMBL/GenBank/DDBJ whole genome shotgun (WGS) entry which is preliminary data.</text>
</comment>
<sequence length="69" mass="7656">MRGSGKYRFWKSGNGDGGEGGNLSRGEQDFQLSVVGQSKDRRKKRGRKKRKCGERKLIGVKAGVAWSDI</sequence>
<dbReference type="AlphaFoldDB" id="A0AAE1EAP3"/>
<feature type="compositionally biased region" description="Gly residues" evidence="1">
    <location>
        <begin position="14"/>
        <end position="23"/>
    </location>
</feature>
<keyword evidence="3" id="KW-1185">Reference proteome</keyword>
<name>A0AAE1EAP3_9GAST</name>
<feature type="compositionally biased region" description="Basic residues" evidence="1">
    <location>
        <begin position="40"/>
        <end position="53"/>
    </location>
</feature>
<reference evidence="2" key="1">
    <citation type="journal article" date="2023" name="G3 (Bethesda)">
        <title>A reference genome for the long-term kleptoplast-retaining sea slug Elysia crispata morphotype clarki.</title>
        <authorList>
            <person name="Eastman K.E."/>
            <person name="Pendleton A.L."/>
            <person name="Shaikh M.A."/>
            <person name="Suttiyut T."/>
            <person name="Ogas R."/>
            <person name="Tomko P."/>
            <person name="Gavelis G."/>
            <person name="Widhalm J.R."/>
            <person name="Wisecaver J.H."/>
        </authorList>
    </citation>
    <scope>NUCLEOTIDE SEQUENCE</scope>
    <source>
        <strain evidence="2">ECLA1</strain>
    </source>
</reference>
<evidence type="ECO:0000313" key="3">
    <source>
        <dbReference type="Proteomes" id="UP001283361"/>
    </source>
</evidence>
<proteinExistence type="predicted"/>
<protein>
    <submittedName>
        <fullName evidence="2">Uncharacterized protein</fullName>
    </submittedName>
</protein>
<evidence type="ECO:0000256" key="1">
    <source>
        <dbReference type="SAM" id="MobiDB-lite"/>
    </source>
</evidence>
<accession>A0AAE1EAP3</accession>
<evidence type="ECO:0000313" key="2">
    <source>
        <dbReference type="EMBL" id="KAK3800491.1"/>
    </source>
</evidence>
<dbReference type="EMBL" id="JAWDGP010000454">
    <property type="protein sequence ID" value="KAK3800491.1"/>
    <property type="molecule type" value="Genomic_DNA"/>
</dbReference>
<gene>
    <name evidence="2" type="ORF">RRG08_051772</name>
</gene>
<dbReference type="Proteomes" id="UP001283361">
    <property type="component" value="Unassembled WGS sequence"/>
</dbReference>